<dbReference type="PANTHER" id="PTHR11803:SF39">
    <property type="entry name" value="2-IMINOBUTANOATE_2-IMINOPROPANOATE DEAMINASE"/>
    <property type="match status" value="1"/>
</dbReference>
<dbReference type="InterPro" id="IPR035959">
    <property type="entry name" value="RutC-like_sf"/>
</dbReference>
<dbReference type="PANTHER" id="PTHR11803">
    <property type="entry name" value="2-IMINOBUTANOATE/2-IMINOPROPANOATE DEAMINASE RIDA"/>
    <property type="match status" value="1"/>
</dbReference>
<keyword evidence="2" id="KW-1185">Reference proteome</keyword>
<accession>A0A401JHT9</accession>
<dbReference type="EMBL" id="BGOW01000049">
    <property type="protein sequence ID" value="GBL47590.1"/>
    <property type="molecule type" value="Genomic_DNA"/>
</dbReference>
<dbReference type="InterPro" id="IPR006175">
    <property type="entry name" value="YjgF/YER057c/UK114"/>
</dbReference>
<dbReference type="GO" id="GO:0005829">
    <property type="term" value="C:cytosol"/>
    <property type="evidence" value="ECO:0007669"/>
    <property type="project" value="TreeGrafter"/>
</dbReference>
<evidence type="ECO:0000313" key="1">
    <source>
        <dbReference type="EMBL" id="GBL47590.1"/>
    </source>
</evidence>
<proteinExistence type="predicted"/>
<dbReference type="AlphaFoldDB" id="A0A401JHT9"/>
<dbReference type="Gene3D" id="3.30.1330.40">
    <property type="entry name" value="RutC-like"/>
    <property type="match status" value="2"/>
</dbReference>
<dbReference type="Pfam" id="PF01042">
    <property type="entry name" value="Ribonuc_L-PSP"/>
    <property type="match status" value="1"/>
</dbReference>
<gene>
    <name evidence="1" type="ORF">SFMTTN_3431</name>
</gene>
<sequence>MQQSPKTVSPFNQEVAMPCRDGVIARSFYGTSGGAEHFISVEAPDGFSLGEQIELVQERYAEARRSLGLAPDTAIFRRIFLSDVLNQAALVRDSDLVCEPLDSPVAVSIVQQAPLSGAKIALLAYHVESQGHFTKHRLTPKHMVVEKNGFRHLWSTRLCAGACDASTSTVEVQTRKVFNDLIDTLSSQGSTLRDHCIRTWIYLKDVDVFYQGMVDSRSELFSQQGLTNDTHYIASTGIEGACAHRSDLVAMDAYSILGLAPEQMSYLNDFDHLCATKDYNVTFERGTRIAYADRSHLFISGTASIDRAGRVVHPGNVLRQLDLALSNVDALLRSGSASLADMMYLLVYLRDPTDFACVDRYLEHRFPDLPILIVQGSVCRPEWLVEVEGVGVVTNDEPTLPSF</sequence>
<evidence type="ECO:0000313" key="2">
    <source>
        <dbReference type="Proteomes" id="UP000286806"/>
    </source>
</evidence>
<dbReference type="GO" id="GO:0019239">
    <property type="term" value="F:deaminase activity"/>
    <property type="evidence" value="ECO:0007669"/>
    <property type="project" value="TreeGrafter"/>
</dbReference>
<organism evidence="1 2">
    <name type="scientific">Sulfuriferula multivorans</name>
    <dbReference type="NCBI Taxonomy" id="1559896"/>
    <lineage>
        <taxon>Bacteria</taxon>
        <taxon>Pseudomonadati</taxon>
        <taxon>Pseudomonadota</taxon>
        <taxon>Betaproteobacteria</taxon>
        <taxon>Nitrosomonadales</taxon>
        <taxon>Sulfuricellaceae</taxon>
        <taxon>Sulfuriferula</taxon>
    </lineage>
</organism>
<reference evidence="1 2" key="1">
    <citation type="journal article" date="2019" name="Front. Microbiol.">
        <title>Genomes of Neutrophilic Sulfur-Oxidizing Chemolithoautotrophs Representing 9 Proteobacterial Species From 8 Genera.</title>
        <authorList>
            <person name="Watanabe T."/>
            <person name="Kojima H."/>
            <person name="Umezawa K."/>
            <person name="Hori C."/>
            <person name="Takasuka T.E."/>
            <person name="Kato Y."/>
            <person name="Fukui M."/>
        </authorList>
    </citation>
    <scope>NUCLEOTIDE SEQUENCE [LARGE SCALE GENOMIC DNA]</scope>
    <source>
        <strain evidence="1 2">TTN</strain>
    </source>
</reference>
<protein>
    <submittedName>
        <fullName evidence="1">Bona fide RidA/YjgF/TdcF/RutC subgroup</fullName>
    </submittedName>
</protein>
<comment type="caution">
    <text evidence="1">The sequence shown here is derived from an EMBL/GenBank/DDBJ whole genome shotgun (WGS) entry which is preliminary data.</text>
</comment>
<dbReference type="SUPFAM" id="SSF55298">
    <property type="entry name" value="YjgF-like"/>
    <property type="match status" value="2"/>
</dbReference>
<name>A0A401JHT9_9PROT</name>
<dbReference type="Proteomes" id="UP000286806">
    <property type="component" value="Unassembled WGS sequence"/>
</dbReference>